<gene>
    <name evidence="10" type="ORF">MHPYR_210103</name>
</gene>
<dbReference type="Gene3D" id="4.10.320.10">
    <property type="entry name" value="E3-binding domain"/>
    <property type="match status" value="1"/>
</dbReference>
<dbReference type="GO" id="GO:0016407">
    <property type="term" value="F:acetyltransferase activity"/>
    <property type="evidence" value="ECO:0007669"/>
    <property type="project" value="TreeGrafter"/>
</dbReference>
<evidence type="ECO:0000256" key="2">
    <source>
        <dbReference type="ARBA" id="ARBA00007317"/>
    </source>
</evidence>
<dbReference type="Pfam" id="PF00198">
    <property type="entry name" value="2-oxoacid_dh"/>
    <property type="match status" value="1"/>
</dbReference>
<protein>
    <recommendedName>
        <fullName evidence="6">Dihydrolipoamide acetyltransferase component of pyruvate dehydrogenase complex</fullName>
        <ecNumber evidence="6">2.3.1.-</ecNumber>
    </recommendedName>
</protein>
<feature type="domain" description="Lipoyl-binding" evidence="8">
    <location>
        <begin position="1"/>
        <end position="76"/>
    </location>
</feature>
<comment type="similarity">
    <text evidence="2 6">Belongs to the 2-oxoacid dehydrogenase family.</text>
</comment>
<evidence type="ECO:0000256" key="6">
    <source>
        <dbReference type="RuleBase" id="RU003423"/>
    </source>
</evidence>
<dbReference type="InterPro" id="IPR036625">
    <property type="entry name" value="E3-bd_dom_sf"/>
</dbReference>
<dbReference type="InterPro" id="IPR004167">
    <property type="entry name" value="PSBD"/>
</dbReference>
<dbReference type="SUPFAM" id="SSF47005">
    <property type="entry name" value="Peripheral subunit-binding domain of 2-oxo acid dehydrogenase complex"/>
    <property type="match status" value="1"/>
</dbReference>
<dbReference type="InterPro" id="IPR003016">
    <property type="entry name" value="2-oxoA_DH_lipoyl-BS"/>
</dbReference>
<dbReference type="InterPro" id="IPR050743">
    <property type="entry name" value="2-oxoacid_DH_E2_comp"/>
</dbReference>
<dbReference type="Pfam" id="PF02817">
    <property type="entry name" value="E3_binding"/>
    <property type="match status" value="1"/>
</dbReference>
<dbReference type="GO" id="GO:0005737">
    <property type="term" value="C:cytoplasm"/>
    <property type="evidence" value="ECO:0007669"/>
    <property type="project" value="TreeGrafter"/>
</dbReference>
<dbReference type="PANTHER" id="PTHR43178">
    <property type="entry name" value="DIHYDROLIPOAMIDE ACETYLTRANSFERASE COMPONENT OF PYRUVATE DEHYDROGENASE COMPLEX"/>
    <property type="match status" value="1"/>
</dbReference>
<evidence type="ECO:0000259" key="9">
    <source>
        <dbReference type="PROSITE" id="PS51826"/>
    </source>
</evidence>
<dbReference type="InterPro" id="IPR011053">
    <property type="entry name" value="Single_hybrid_motif"/>
</dbReference>
<dbReference type="PANTHER" id="PTHR43178:SF5">
    <property type="entry name" value="LIPOAMIDE ACYLTRANSFERASE COMPONENT OF BRANCHED-CHAIN ALPHA-KETO ACID DEHYDROGENASE COMPLEX, MITOCHONDRIAL"/>
    <property type="match status" value="1"/>
</dbReference>
<dbReference type="PROSITE" id="PS50968">
    <property type="entry name" value="BIOTINYL_LIPOYL"/>
    <property type="match status" value="1"/>
</dbReference>
<dbReference type="InterPro" id="IPR001078">
    <property type="entry name" value="2-oxoacid_DH_actylTfrase"/>
</dbReference>
<keyword evidence="5 6" id="KW-0012">Acyltransferase</keyword>
<dbReference type="AlphaFoldDB" id="A0A1Y5PHD8"/>
<dbReference type="InterPro" id="IPR000089">
    <property type="entry name" value="Biotin_lipoyl"/>
</dbReference>
<evidence type="ECO:0000256" key="3">
    <source>
        <dbReference type="ARBA" id="ARBA00022679"/>
    </source>
</evidence>
<dbReference type="InterPro" id="IPR023213">
    <property type="entry name" value="CAT-like_dom_sf"/>
</dbReference>
<proteinExistence type="inferred from homology"/>
<organism evidence="10">
    <name type="scientific">uncultured Mycobacterium sp</name>
    <dbReference type="NCBI Taxonomy" id="171292"/>
    <lineage>
        <taxon>Bacteria</taxon>
        <taxon>Bacillati</taxon>
        <taxon>Actinomycetota</taxon>
        <taxon>Actinomycetes</taxon>
        <taxon>Mycobacteriales</taxon>
        <taxon>Mycobacteriaceae</taxon>
        <taxon>Mycobacterium</taxon>
        <taxon>environmental samples</taxon>
    </lineage>
</organism>
<dbReference type="Gene3D" id="3.30.559.10">
    <property type="entry name" value="Chloramphenicol acetyltransferase-like domain"/>
    <property type="match status" value="1"/>
</dbReference>
<dbReference type="PROSITE" id="PS51826">
    <property type="entry name" value="PSBD"/>
    <property type="match status" value="1"/>
</dbReference>
<dbReference type="CDD" id="cd06849">
    <property type="entry name" value="lipoyl_domain"/>
    <property type="match status" value="1"/>
</dbReference>
<dbReference type="SUPFAM" id="SSF52777">
    <property type="entry name" value="CoA-dependent acyltransferases"/>
    <property type="match status" value="1"/>
</dbReference>
<dbReference type="Gene3D" id="2.40.50.100">
    <property type="match status" value="1"/>
</dbReference>
<dbReference type="Pfam" id="PF00364">
    <property type="entry name" value="Biotin_lipoyl"/>
    <property type="match status" value="1"/>
</dbReference>
<evidence type="ECO:0000256" key="4">
    <source>
        <dbReference type="ARBA" id="ARBA00022823"/>
    </source>
</evidence>
<evidence type="ECO:0000259" key="8">
    <source>
        <dbReference type="PROSITE" id="PS50968"/>
    </source>
</evidence>
<dbReference type="SUPFAM" id="SSF51230">
    <property type="entry name" value="Single hybrid motif"/>
    <property type="match status" value="1"/>
</dbReference>
<reference evidence="10" key="1">
    <citation type="submission" date="2016-03" db="EMBL/GenBank/DDBJ databases">
        <authorList>
            <person name="Ploux O."/>
        </authorList>
    </citation>
    <scope>NUCLEOTIDE SEQUENCE</scope>
    <source>
        <strain evidence="10">UC10</strain>
    </source>
</reference>
<evidence type="ECO:0000256" key="1">
    <source>
        <dbReference type="ARBA" id="ARBA00001938"/>
    </source>
</evidence>
<feature type="region of interest" description="Disordered" evidence="7">
    <location>
        <begin position="158"/>
        <end position="185"/>
    </location>
</feature>
<keyword evidence="3 6" id="KW-0808">Transferase</keyword>
<dbReference type="GO" id="GO:0031405">
    <property type="term" value="F:lipoic acid binding"/>
    <property type="evidence" value="ECO:0007669"/>
    <property type="project" value="TreeGrafter"/>
</dbReference>
<dbReference type="EC" id="2.3.1.-" evidence="6"/>
<evidence type="ECO:0000256" key="5">
    <source>
        <dbReference type="ARBA" id="ARBA00023315"/>
    </source>
</evidence>
<accession>A0A1Y5PHD8</accession>
<evidence type="ECO:0000256" key="7">
    <source>
        <dbReference type="SAM" id="MobiDB-lite"/>
    </source>
</evidence>
<keyword evidence="4 6" id="KW-0450">Lipoyl</keyword>
<feature type="domain" description="Peripheral subunit-binding (PSBD)" evidence="9">
    <location>
        <begin position="120"/>
        <end position="157"/>
    </location>
</feature>
<dbReference type="PROSITE" id="PS00189">
    <property type="entry name" value="LIPOYL"/>
    <property type="match status" value="1"/>
</dbReference>
<dbReference type="EMBL" id="FLQS01000014">
    <property type="protein sequence ID" value="SBS75318.1"/>
    <property type="molecule type" value="Genomic_DNA"/>
</dbReference>
<sequence length="407" mass="42645">MIEFTMPALGADMDEGTLDEWLIKPGDTVTRGQIVAVVETTKAAVEIECWHDGVVAELLVPVGQTVAVGAPLATLAEPGEAVQPRTASPAATAVTAAHTEPPTVVGHPPVTAAPVGHRLWVSPVARRTAASLNVDLKAVTGTGPQGAITLSDVEHAAATKHHAEPAPPAPAPTSTMPKSAAEKAKARGAAMRASIAAAMSRSKREIPHYYLADEIILDAALGWLTEQNMNRPITERLLPAVLQLKAVALAAQRFTEFSGFWRDEGYEPHPAVHVGVAISLRGGGLVAPAIHDVAEKKLDELMADLTDLVARARAGSLRSSEMSDPTITVTNLGDKGVDSVFGVIYPPQVAIVGFGRPAQRVVVVDGGIRVATTVQASLAADHRASDGHRGALFVAEINRLLQQPDEL</sequence>
<name>A0A1Y5PHD8_9MYCO</name>
<comment type="cofactor">
    <cofactor evidence="1 6">
        <name>(R)-lipoate</name>
        <dbReference type="ChEBI" id="CHEBI:83088"/>
    </cofactor>
</comment>
<evidence type="ECO:0000313" key="10">
    <source>
        <dbReference type="EMBL" id="SBS75318.1"/>
    </source>
</evidence>